<proteinExistence type="predicted"/>
<gene>
    <name evidence="2" type="ORF">RSE6_05935</name>
</gene>
<keyword evidence="1" id="KW-0472">Membrane</keyword>
<feature type="transmembrane region" description="Helical" evidence="1">
    <location>
        <begin position="27"/>
        <end position="46"/>
    </location>
</feature>
<dbReference type="AlphaFoldDB" id="A0A1E1M937"/>
<dbReference type="Proteomes" id="UP000177625">
    <property type="component" value="Unassembled WGS sequence"/>
</dbReference>
<dbReference type="EMBL" id="FJVC01000214">
    <property type="protein sequence ID" value="CZT45610.1"/>
    <property type="molecule type" value="Genomic_DNA"/>
</dbReference>
<name>A0A1E1M937_RHYSE</name>
<organism evidence="2 3">
    <name type="scientific">Rhynchosporium secalis</name>
    <name type="common">Barley scald fungus</name>
    <dbReference type="NCBI Taxonomy" id="38038"/>
    <lineage>
        <taxon>Eukaryota</taxon>
        <taxon>Fungi</taxon>
        <taxon>Dikarya</taxon>
        <taxon>Ascomycota</taxon>
        <taxon>Pezizomycotina</taxon>
        <taxon>Leotiomycetes</taxon>
        <taxon>Helotiales</taxon>
        <taxon>Ploettnerulaceae</taxon>
        <taxon>Rhynchosporium</taxon>
    </lineage>
</organism>
<reference evidence="3" key="1">
    <citation type="submission" date="2016-03" db="EMBL/GenBank/DDBJ databases">
        <authorList>
            <person name="Guldener U."/>
        </authorList>
    </citation>
    <scope>NUCLEOTIDE SEQUENCE [LARGE SCALE GENOMIC DNA]</scope>
</reference>
<accession>A0A1E1M937</accession>
<protein>
    <submittedName>
        <fullName evidence="2">Uncharacterized protein</fullName>
    </submittedName>
</protein>
<evidence type="ECO:0000313" key="2">
    <source>
        <dbReference type="EMBL" id="CZT45610.1"/>
    </source>
</evidence>
<feature type="transmembrane region" description="Helical" evidence="1">
    <location>
        <begin position="67"/>
        <end position="88"/>
    </location>
</feature>
<keyword evidence="1" id="KW-1133">Transmembrane helix</keyword>
<evidence type="ECO:0000256" key="1">
    <source>
        <dbReference type="SAM" id="Phobius"/>
    </source>
</evidence>
<evidence type="ECO:0000313" key="3">
    <source>
        <dbReference type="Proteomes" id="UP000177625"/>
    </source>
</evidence>
<keyword evidence="3" id="KW-1185">Reference proteome</keyword>
<sequence length="236" mass="26859">MRMIEQQLSLQEGNATRWALPTIFVNIFHNLPAIFLVLLYFSPLFLARKSSINGKSFKAWAWKMFRLNCLVVAMLALISFSIAIDNWFDSSYAAGKRTIIQQVTECAVRFEELACESDRKTSTERECFALGMCLAQPLWALTSQAFLGNWWEIYKILVDNYRWIPVVISLTQMWLSRLLSKTSWPMDLLYIVDGIVDGDERGSQALPAEIEPMTGVAEQDEPPVGFAPFDPTNMGI</sequence>
<keyword evidence="1" id="KW-0812">Transmembrane</keyword>